<organism evidence="2 3">
    <name type="scientific">Eschrichtius robustus</name>
    <name type="common">California gray whale</name>
    <name type="synonym">Eschrichtius gibbosus</name>
    <dbReference type="NCBI Taxonomy" id="9764"/>
    <lineage>
        <taxon>Eukaryota</taxon>
        <taxon>Metazoa</taxon>
        <taxon>Chordata</taxon>
        <taxon>Craniata</taxon>
        <taxon>Vertebrata</taxon>
        <taxon>Euteleostomi</taxon>
        <taxon>Mammalia</taxon>
        <taxon>Eutheria</taxon>
        <taxon>Laurasiatheria</taxon>
        <taxon>Artiodactyla</taxon>
        <taxon>Whippomorpha</taxon>
        <taxon>Cetacea</taxon>
        <taxon>Mysticeti</taxon>
        <taxon>Eschrichtiidae</taxon>
        <taxon>Eschrichtius</taxon>
    </lineage>
</organism>
<gene>
    <name evidence="2" type="ORF">J1605_013570</name>
</gene>
<evidence type="ECO:0000313" key="3">
    <source>
        <dbReference type="Proteomes" id="UP001159641"/>
    </source>
</evidence>
<reference evidence="2 3" key="1">
    <citation type="submission" date="2022-11" db="EMBL/GenBank/DDBJ databases">
        <title>Whole genome sequence of Eschrichtius robustus ER-17-0199.</title>
        <authorList>
            <person name="Bruniche-Olsen A."/>
            <person name="Black A.N."/>
            <person name="Fields C.J."/>
            <person name="Walden K."/>
            <person name="Dewoody J.A."/>
        </authorList>
    </citation>
    <scope>NUCLEOTIDE SEQUENCE [LARGE SCALE GENOMIC DNA]</scope>
    <source>
        <strain evidence="2">ER-17-0199</strain>
        <tissue evidence="2">Blubber</tissue>
    </source>
</reference>
<dbReference type="EMBL" id="JAIQCJ010002244">
    <property type="protein sequence ID" value="KAJ8778383.1"/>
    <property type="molecule type" value="Genomic_DNA"/>
</dbReference>
<sequence>MQQAPQPYEFFSEENSPKWRGLLVSALRKVSAGARAASGPLGRPSTFSPAGDGGA</sequence>
<evidence type="ECO:0000313" key="2">
    <source>
        <dbReference type="EMBL" id="KAJ8778383.1"/>
    </source>
</evidence>
<comment type="caution">
    <text evidence="2">The sequence shown here is derived from an EMBL/GenBank/DDBJ whole genome shotgun (WGS) entry which is preliminary data.</text>
</comment>
<dbReference type="Proteomes" id="UP001159641">
    <property type="component" value="Unassembled WGS sequence"/>
</dbReference>
<dbReference type="AlphaFoldDB" id="A0AB34GEP1"/>
<name>A0AB34GEP1_ESCRO</name>
<evidence type="ECO:0000256" key="1">
    <source>
        <dbReference type="SAM" id="MobiDB-lite"/>
    </source>
</evidence>
<feature type="region of interest" description="Disordered" evidence="1">
    <location>
        <begin position="33"/>
        <end position="55"/>
    </location>
</feature>
<proteinExistence type="predicted"/>
<protein>
    <submittedName>
        <fullName evidence="2">Uncharacterized protein</fullName>
    </submittedName>
</protein>
<accession>A0AB34GEP1</accession>
<keyword evidence="3" id="KW-1185">Reference proteome</keyword>